<sequence>MSDQSQENVRQMRELLGKSKPHKGTAEHVRYVTADRGGIAVHAGGSVHIGMSPTPQKKPFFNFNRLLGIYFLLIVAAYVGLRLLPLWQSQPEGQSPILTLQYISSQAPLWEVPALAFGGTAIAACLAGLTRWLVR</sequence>
<keyword evidence="1" id="KW-1133">Transmembrane helix</keyword>
<gene>
    <name evidence="2" type="ORF">M3O51_03985</name>
</gene>
<proteinExistence type="predicted"/>
<evidence type="ECO:0000313" key="3">
    <source>
        <dbReference type="Proteomes" id="UP001167357"/>
    </source>
</evidence>
<reference evidence="2" key="1">
    <citation type="submission" date="2022-04" db="EMBL/GenBank/DDBJ databases">
        <title>Genomic comparison of 19 strains of Xanthomonas nasturtii, a newly emerging watercress pathogen.</title>
        <authorList>
            <person name="Harrison J."/>
            <person name="Greer S."/>
            <person name="Hussain R."/>
            <person name="Lascelles D."/>
            <person name="Roberts M."/>
            <person name="Carter B."/>
            <person name="Bryning A."/>
            <person name="Carroll S."/>
            <person name="Aspin A."/>
            <person name="Cruz L."/>
            <person name="Cruz J."/>
            <person name="Grant M."/>
            <person name="Vicente J."/>
            <person name="Studholme D.J."/>
        </authorList>
    </citation>
    <scope>NUCLEOTIDE SEQUENCE</scope>
    <source>
        <strain evidence="2">10016B</strain>
    </source>
</reference>
<keyword evidence="3" id="KW-1185">Reference proteome</keyword>
<evidence type="ECO:0000256" key="1">
    <source>
        <dbReference type="SAM" id="Phobius"/>
    </source>
</evidence>
<keyword evidence="1" id="KW-0812">Transmembrane</keyword>
<accession>A0ABT0LMC6</accession>
<dbReference type="EMBL" id="JAMBED010000005">
    <property type="protein sequence ID" value="MCL1550501.1"/>
    <property type="molecule type" value="Genomic_DNA"/>
</dbReference>
<comment type="caution">
    <text evidence="2">The sequence shown here is derived from an EMBL/GenBank/DDBJ whole genome shotgun (WGS) entry which is preliminary data.</text>
</comment>
<dbReference type="Proteomes" id="UP001167357">
    <property type="component" value="Unassembled WGS sequence"/>
</dbReference>
<feature type="transmembrane region" description="Helical" evidence="1">
    <location>
        <begin position="66"/>
        <end position="87"/>
    </location>
</feature>
<protein>
    <submittedName>
        <fullName evidence="2">Uncharacterized protein</fullName>
    </submittedName>
</protein>
<organism evidence="2 3">
    <name type="scientific">Xanthomonas nasturtii</name>
    <dbReference type="NCBI Taxonomy" id="1843581"/>
    <lineage>
        <taxon>Bacteria</taxon>
        <taxon>Pseudomonadati</taxon>
        <taxon>Pseudomonadota</taxon>
        <taxon>Gammaproteobacteria</taxon>
        <taxon>Lysobacterales</taxon>
        <taxon>Lysobacteraceae</taxon>
        <taxon>Xanthomonas</taxon>
    </lineage>
</organism>
<dbReference type="RefSeq" id="WP_249047461.1">
    <property type="nucleotide sequence ID" value="NZ_JAMBEC010000006.1"/>
</dbReference>
<keyword evidence="1" id="KW-0472">Membrane</keyword>
<name>A0ABT0LMC6_9XANT</name>
<evidence type="ECO:0000313" key="2">
    <source>
        <dbReference type="EMBL" id="MCL1550501.1"/>
    </source>
</evidence>
<feature type="transmembrane region" description="Helical" evidence="1">
    <location>
        <begin position="114"/>
        <end position="134"/>
    </location>
</feature>